<dbReference type="RefSeq" id="WP_077411981.1">
    <property type="nucleotide sequence ID" value="NZ_JBHRTS010000006.1"/>
</dbReference>
<sequence>MDESTAAQWLHLLNTPGLGPVRTRALLDHYSDINEVFQEQRFPEQLNIPTAAAHNLRQATNDQIKQELDWLQKPSNHLLTWHDPLYPPQLRLIADPPMVLFVKGDLNSLLLPQLAVVGSRNATRSGLNNAKAFSAELSRKGLVITSGLAAGIDAAAHQGALDSGGLTIAVMGTGINTIYPKGNQSLAKTIIQQGAVVSELPFNMPPHAGNFPRRNRIIAGLSLGTLVVEAARKSGTAITARLSMECNRPVMAIPGSIHNPMARGCHQLIRQGASLVESAQDILEELQPHIHMLSDQLSNHLKEIDQQSIEKPAPEPHMELSDTQQLIFQQIDYHPVSFDDIVKHTELSSAVIASDLLIMELSGLIEKLPGATYQRT</sequence>
<evidence type="ECO:0000313" key="4">
    <source>
        <dbReference type="EMBL" id="MFC3195028.1"/>
    </source>
</evidence>
<accession>A0ABV7JE19</accession>
<dbReference type="PANTHER" id="PTHR43022">
    <property type="entry name" value="PROTEIN SMF"/>
    <property type="match status" value="1"/>
</dbReference>
<evidence type="ECO:0000259" key="3">
    <source>
        <dbReference type="Pfam" id="PF17782"/>
    </source>
</evidence>
<feature type="domain" description="DprA winged helix" evidence="3">
    <location>
        <begin position="312"/>
        <end position="370"/>
    </location>
</feature>
<dbReference type="InterPro" id="IPR041614">
    <property type="entry name" value="DprA_WH"/>
</dbReference>
<dbReference type="Proteomes" id="UP001595533">
    <property type="component" value="Unassembled WGS sequence"/>
</dbReference>
<dbReference type="SUPFAM" id="SSF102405">
    <property type="entry name" value="MCP/YpsA-like"/>
    <property type="match status" value="1"/>
</dbReference>
<dbReference type="InterPro" id="IPR057666">
    <property type="entry name" value="DrpA_SLOG"/>
</dbReference>
<gene>
    <name evidence="4" type="primary">dprA</name>
    <name evidence="4" type="ORF">ACFODZ_12320</name>
</gene>
<dbReference type="Pfam" id="PF02481">
    <property type="entry name" value="DNA_processg_A"/>
    <property type="match status" value="1"/>
</dbReference>
<keyword evidence="5" id="KW-1185">Reference proteome</keyword>
<evidence type="ECO:0000259" key="2">
    <source>
        <dbReference type="Pfam" id="PF02481"/>
    </source>
</evidence>
<reference evidence="5" key="1">
    <citation type="journal article" date="2019" name="Int. J. Syst. Evol. Microbiol.">
        <title>The Global Catalogue of Microorganisms (GCM) 10K type strain sequencing project: providing services to taxonomists for standard genome sequencing and annotation.</title>
        <authorList>
            <consortium name="The Broad Institute Genomics Platform"/>
            <consortium name="The Broad Institute Genome Sequencing Center for Infectious Disease"/>
            <person name="Wu L."/>
            <person name="Ma J."/>
        </authorList>
    </citation>
    <scope>NUCLEOTIDE SEQUENCE [LARGE SCALE GENOMIC DNA]</scope>
    <source>
        <strain evidence="5">KCTC 42953</strain>
    </source>
</reference>
<dbReference type="Gene3D" id="3.40.50.450">
    <property type="match status" value="1"/>
</dbReference>
<dbReference type="EMBL" id="JBHRTS010000006">
    <property type="protein sequence ID" value="MFC3195028.1"/>
    <property type="molecule type" value="Genomic_DNA"/>
</dbReference>
<dbReference type="Gene3D" id="1.10.10.10">
    <property type="entry name" value="Winged helix-like DNA-binding domain superfamily/Winged helix DNA-binding domain"/>
    <property type="match status" value="1"/>
</dbReference>
<dbReference type="InterPro" id="IPR003488">
    <property type="entry name" value="DprA"/>
</dbReference>
<proteinExistence type="inferred from homology"/>
<dbReference type="NCBIfam" id="TIGR00732">
    <property type="entry name" value="dprA"/>
    <property type="match status" value="1"/>
</dbReference>
<feature type="domain" description="Smf/DprA SLOG" evidence="2">
    <location>
        <begin position="78"/>
        <end position="287"/>
    </location>
</feature>
<comment type="caution">
    <text evidence="4">The sequence shown here is derived from an EMBL/GenBank/DDBJ whole genome shotgun (WGS) entry which is preliminary data.</text>
</comment>
<evidence type="ECO:0000256" key="1">
    <source>
        <dbReference type="ARBA" id="ARBA00006525"/>
    </source>
</evidence>
<dbReference type="InterPro" id="IPR036388">
    <property type="entry name" value="WH-like_DNA-bd_sf"/>
</dbReference>
<protein>
    <submittedName>
        <fullName evidence="4">DNA-processing protein DprA</fullName>
    </submittedName>
</protein>
<evidence type="ECO:0000313" key="5">
    <source>
        <dbReference type="Proteomes" id="UP001595533"/>
    </source>
</evidence>
<comment type="similarity">
    <text evidence="1">Belongs to the DprA/Smf family.</text>
</comment>
<dbReference type="PANTHER" id="PTHR43022:SF1">
    <property type="entry name" value="PROTEIN SMF"/>
    <property type="match status" value="1"/>
</dbReference>
<organism evidence="4 5">
    <name type="scientific">Marinicella sediminis</name>
    <dbReference type="NCBI Taxonomy" id="1792834"/>
    <lineage>
        <taxon>Bacteria</taxon>
        <taxon>Pseudomonadati</taxon>
        <taxon>Pseudomonadota</taxon>
        <taxon>Gammaproteobacteria</taxon>
        <taxon>Lysobacterales</taxon>
        <taxon>Marinicellaceae</taxon>
        <taxon>Marinicella</taxon>
    </lineage>
</organism>
<name>A0ABV7JE19_9GAMM</name>
<dbReference type="Pfam" id="PF17782">
    <property type="entry name" value="WHD_DprA"/>
    <property type="match status" value="1"/>
</dbReference>